<keyword evidence="4" id="KW-1185">Reference proteome</keyword>
<evidence type="ECO:0000313" key="3">
    <source>
        <dbReference type="EMBL" id="MFD1845868.1"/>
    </source>
</evidence>
<dbReference type="SUPFAM" id="SSF48317">
    <property type="entry name" value="Acid phosphatase/Vanadium-dependent haloperoxidase"/>
    <property type="match status" value="1"/>
</dbReference>
<evidence type="ECO:0000256" key="1">
    <source>
        <dbReference type="SAM" id="Phobius"/>
    </source>
</evidence>
<feature type="transmembrane region" description="Helical" evidence="1">
    <location>
        <begin position="40"/>
        <end position="61"/>
    </location>
</feature>
<keyword evidence="1" id="KW-0812">Transmembrane</keyword>
<protein>
    <submittedName>
        <fullName evidence="3">Phosphatase PAP2 family protein</fullName>
    </submittedName>
</protein>
<evidence type="ECO:0000313" key="4">
    <source>
        <dbReference type="Proteomes" id="UP001597307"/>
    </source>
</evidence>
<comment type="caution">
    <text evidence="3">The sequence shown here is derived from an EMBL/GenBank/DDBJ whole genome shotgun (WGS) entry which is preliminary data.</text>
</comment>
<organism evidence="3 4">
    <name type="scientific">Arthrobacter flavus</name>
    <dbReference type="NCBI Taxonomy" id="95172"/>
    <lineage>
        <taxon>Bacteria</taxon>
        <taxon>Bacillati</taxon>
        <taxon>Actinomycetota</taxon>
        <taxon>Actinomycetes</taxon>
        <taxon>Micrococcales</taxon>
        <taxon>Micrococcaceae</taxon>
        <taxon>Arthrobacter</taxon>
    </lineage>
</organism>
<proteinExistence type="predicted"/>
<dbReference type="PANTHER" id="PTHR14969:SF13">
    <property type="entry name" value="AT30094P"/>
    <property type="match status" value="1"/>
</dbReference>
<sequence>MTSDKDHFAGGRDYTRWTTPVGRFLVRWVRTLASWIGPRWAMLLILAVGVGIAVSLALASAEVYEAVAETDGIAILDQPALDASVQLRHPVLVALASGFTFLGGPIVMPVLTAAAIAALCFRRRSVTPLILVAVAAGGSLLMTVLGKNAIGRLRPPLEFAVPPYESSPSFPSGHTLNAMVISGIIAYLLVLGAHRKRSRALIIAGALVFTFLMAATRVYLGHHWVTDVVVAATLGLGWLAVVITTHRLWLTISDRRQPVQPSR</sequence>
<gene>
    <name evidence="3" type="ORF">ACFSFX_04580</name>
</gene>
<keyword evidence="1" id="KW-0472">Membrane</keyword>
<dbReference type="Proteomes" id="UP001597307">
    <property type="component" value="Unassembled WGS sequence"/>
</dbReference>
<feature type="transmembrane region" description="Helical" evidence="1">
    <location>
        <begin position="228"/>
        <end position="250"/>
    </location>
</feature>
<reference evidence="4" key="1">
    <citation type="journal article" date="2019" name="Int. J. Syst. Evol. Microbiol.">
        <title>The Global Catalogue of Microorganisms (GCM) 10K type strain sequencing project: providing services to taxonomists for standard genome sequencing and annotation.</title>
        <authorList>
            <consortium name="The Broad Institute Genomics Platform"/>
            <consortium name="The Broad Institute Genome Sequencing Center for Infectious Disease"/>
            <person name="Wu L."/>
            <person name="Ma J."/>
        </authorList>
    </citation>
    <scope>NUCLEOTIDE SEQUENCE [LARGE SCALE GENOMIC DNA]</scope>
    <source>
        <strain evidence="4">JCM 11496</strain>
    </source>
</reference>
<dbReference type="InterPro" id="IPR000326">
    <property type="entry name" value="PAP2/HPO"/>
</dbReference>
<dbReference type="Pfam" id="PF01569">
    <property type="entry name" value="PAP2"/>
    <property type="match status" value="1"/>
</dbReference>
<feature type="domain" description="Phosphatidic acid phosphatase type 2/haloperoxidase" evidence="2">
    <location>
        <begin position="129"/>
        <end position="243"/>
    </location>
</feature>
<dbReference type="SMART" id="SM00014">
    <property type="entry name" value="acidPPc"/>
    <property type="match status" value="1"/>
</dbReference>
<dbReference type="PANTHER" id="PTHR14969">
    <property type="entry name" value="SPHINGOSINE-1-PHOSPHATE PHOSPHOHYDROLASE"/>
    <property type="match status" value="1"/>
</dbReference>
<feature type="transmembrane region" description="Helical" evidence="1">
    <location>
        <begin position="200"/>
        <end position="222"/>
    </location>
</feature>
<dbReference type="RefSeq" id="WP_343878111.1">
    <property type="nucleotide sequence ID" value="NZ_BAAAIJ010000009.1"/>
</dbReference>
<feature type="transmembrane region" description="Helical" evidence="1">
    <location>
        <begin position="128"/>
        <end position="150"/>
    </location>
</feature>
<dbReference type="CDD" id="cd03392">
    <property type="entry name" value="PAP2_like_2"/>
    <property type="match status" value="1"/>
</dbReference>
<keyword evidence="1" id="KW-1133">Transmembrane helix</keyword>
<dbReference type="EMBL" id="JBHUGA010000009">
    <property type="protein sequence ID" value="MFD1845868.1"/>
    <property type="molecule type" value="Genomic_DNA"/>
</dbReference>
<feature type="transmembrane region" description="Helical" evidence="1">
    <location>
        <begin position="91"/>
        <end position="121"/>
    </location>
</feature>
<dbReference type="Gene3D" id="1.20.144.10">
    <property type="entry name" value="Phosphatidic acid phosphatase type 2/haloperoxidase"/>
    <property type="match status" value="1"/>
</dbReference>
<dbReference type="InterPro" id="IPR036938">
    <property type="entry name" value="PAP2/HPO_sf"/>
</dbReference>
<accession>A0ABW4Q5V6</accession>
<feature type="transmembrane region" description="Helical" evidence="1">
    <location>
        <begin position="170"/>
        <end position="193"/>
    </location>
</feature>
<name>A0ABW4Q5V6_9MICC</name>
<evidence type="ECO:0000259" key="2">
    <source>
        <dbReference type="SMART" id="SM00014"/>
    </source>
</evidence>